<accession>A0A562SP29</accession>
<dbReference type="Proteomes" id="UP000316778">
    <property type="component" value="Unassembled WGS sequence"/>
</dbReference>
<comment type="caution">
    <text evidence="1">The sequence shown here is derived from an EMBL/GenBank/DDBJ whole genome shotgun (WGS) entry which is preliminary data.</text>
</comment>
<reference evidence="1 2" key="1">
    <citation type="journal article" date="2013" name="Stand. Genomic Sci.">
        <title>Genomic Encyclopedia of Type Strains, Phase I: The one thousand microbial genomes (KMG-I) project.</title>
        <authorList>
            <person name="Kyrpides N.C."/>
            <person name="Woyke T."/>
            <person name="Eisen J.A."/>
            <person name="Garrity G."/>
            <person name="Lilburn T.G."/>
            <person name="Beck B.J."/>
            <person name="Whitman W.B."/>
            <person name="Hugenholtz P."/>
            <person name="Klenk H.P."/>
        </authorList>
    </citation>
    <scope>NUCLEOTIDE SEQUENCE [LARGE SCALE GENOMIC DNA]</scope>
    <source>
        <strain evidence="1 2">DSM 13484</strain>
    </source>
</reference>
<dbReference type="AlphaFoldDB" id="A0A562SP29"/>
<gene>
    <name evidence="1" type="ORF">LX66_5221</name>
</gene>
<protein>
    <submittedName>
        <fullName evidence="1">Uncharacterized protein</fullName>
    </submittedName>
</protein>
<proteinExistence type="predicted"/>
<dbReference type="EMBL" id="VLLG01000006">
    <property type="protein sequence ID" value="TWI82644.1"/>
    <property type="molecule type" value="Genomic_DNA"/>
</dbReference>
<sequence>MNVPMKHKSSLLLILNYSLLMLVLSCKTTGQSNGGGCRYEGVVMDMRGLDGCGLMIVLSDSTHTRLQPVEMPDTSFHLQPGQRVRVGYTELRDRMSNCMAGKLVRIDCIKEQ</sequence>
<keyword evidence="2" id="KW-1185">Reference proteome</keyword>
<evidence type="ECO:0000313" key="1">
    <source>
        <dbReference type="EMBL" id="TWI82644.1"/>
    </source>
</evidence>
<organism evidence="1 2">
    <name type="scientific">Chitinophaga japonensis</name>
    <name type="common">Flexibacter japonensis</name>
    <dbReference type="NCBI Taxonomy" id="104662"/>
    <lineage>
        <taxon>Bacteria</taxon>
        <taxon>Pseudomonadati</taxon>
        <taxon>Bacteroidota</taxon>
        <taxon>Chitinophagia</taxon>
        <taxon>Chitinophagales</taxon>
        <taxon>Chitinophagaceae</taxon>
        <taxon>Chitinophaga</taxon>
    </lineage>
</organism>
<dbReference type="PROSITE" id="PS51257">
    <property type="entry name" value="PROKAR_LIPOPROTEIN"/>
    <property type="match status" value="1"/>
</dbReference>
<evidence type="ECO:0000313" key="2">
    <source>
        <dbReference type="Proteomes" id="UP000316778"/>
    </source>
</evidence>
<name>A0A562SP29_CHIJA</name>